<comment type="caution">
    <text evidence="2">The sequence shown here is derived from an EMBL/GenBank/DDBJ whole genome shotgun (WGS) entry which is preliminary data.</text>
</comment>
<sequence length="70" mass="7178">MRKLILCSALLCGASALAGCATFASDSAPAAPGYVYVAGHKNNQPAMWMCPDAPGKAECTEVEVTTEASE</sequence>
<proteinExistence type="predicted"/>
<keyword evidence="3" id="KW-1185">Reference proteome</keyword>
<protein>
    <recommendedName>
        <fullName evidence="4">Secreted protein</fullName>
    </recommendedName>
</protein>
<dbReference type="RefSeq" id="WP_272097099.1">
    <property type="nucleotide sequence ID" value="NZ_JAQNDK010000002.1"/>
</dbReference>
<keyword evidence="1" id="KW-0732">Signal</keyword>
<evidence type="ECO:0000313" key="2">
    <source>
        <dbReference type="EMBL" id="MDC0680074.1"/>
    </source>
</evidence>
<dbReference type="EMBL" id="JAQNDK010000002">
    <property type="protein sequence ID" value="MDC0680074.1"/>
    <property type="molecule type" value="Genomic_DNA"/>
</dbReference>
<dbReference type="Proteomes" id="UP001217485">
    <property type="component" value="Unassembled WGS sequence"/>
</dbReference>
<evidence type="ECO:0000256" key="1">
    <source>
        <dbReference type="SAM" id="SignalP"/>
    </source>
</evidence>
<feature type="signal peptide" evidence="1">
    <location>
        <begin position="1"/>
        <end position="18"/>
    </location>
</feature>
<evidence type="ECO:0000313" key="3">
    <source>
        <dbReference type="Proteomes" id="UP001217485"/>
    </source>
</evidence>
<gene>
    <name evidence="2" type="ORF">POL72_20205</name>
</gene>
<evidence type="ECO:0008006" key="4">
    <source>
        <dbReference type="Google" id="ProtNLM"/>
    </source>
</evidence>
<reference evidence="2 3" key="1">
    <citation type="submission" date="2023-01" db="EMBL/GenBank/DDBJ databases">
        <title>Minimal conservation of predation-associated metabolite biosynthetic gene clusters underscores biosynthetic potential of Myxococcota including descriptions for ten novel species: Archangium lansinium sp. nov., Myxococcus landrumus sp. nov., Nannocystis bai.</title>
        <authorList>
            <person name="Ahearne A."/>
            <person name="Stevens C."/>
            <person name="Dowd S."/>
        </authorList>
    </citation>
    <scope>NUCLEOTIDE SEQUENCE [LARGE SCALE GENOMIC DNA]</scope>
    <source>
        <strain evidence="2 3">WIWO2</strain>
    </source>
</reference>
<feature type="chain" id="PRO_5045328310" description="Secreted protein" evidence="1">
    <location>
        <begin position="19"/>
        <end position="70"/>
    </location>
</feature>
<accession>A0ABT5C0Y0</accession>
<dbReference type="PROSITE" id="PS51257">
    <property type="entry name" value="PROKAR_LIPOPROTEIN"/>
    <property type="match status" value="1"/>
</dbReference>
<name>A0ABT5C0Y0_9BACT</name>
<organism evidence="2 3">
    <name type="scientific">Sorangium atrum</name>
    <dbReference type="NCBI Taxonomy" id="2995308"/>
    <lineage>
        <taxon>Bacteria</taxon>
        <taxon>Pseudomonadati</taxon>
        <taxon>Myxococcota</taxon>
        <taxon>Polyangia</taxon>
        <taxon>Polyangiales</taxon>
        <taxon>Polyangiaceae</taxon>
        <taxon>Sorangium</taxon>
    </lineage>
</organism>